<evidence type="ECO:0000256" key="2">
    <source>
        <dbReference type="ARBA" id="ARBA00022448"/>
    </source>
</evidence>
<proteinExistence type="inferred from homology"/>
<dbReference type="SUPFAM" id="SSF159468">
    <property type="entry name" value="AtpF-like"/>
    <property type="match status" value="1"/>
</dbReference>
<evidence type="ECO:0000256" key="1">
    <source>
        <dbReference type="ARBA" id="ARBA00010148"/>
    </source>
</evidence>
<dbReference type="Pfam" id="PF01990">
    <property type="entry name" value="ATP-synt_F"/>
    <property type="match status" value="1"/>
</dbReference>
<protein>
    <submittedName>
        <fullName evidence="4">ATP synthase subunit F</fullName>
    </submittedName>
</protein>
<dbReference type="GO" id="GO:0046961">
    <property type="term" value="F:proton-transporting ATPase activity, rotational mechanism"/>
    <property type="evidence" value="ECO:0007669"/>
    <property type="project" value="InterPro"/>
</dbReference>
<sequence>MKIFCISDNIDTNIGLRLVGVDGLVVHGKEEVIEVINTVRNNRDIGILLITRKLAKLVPDIIDDLKLSANLPLIIEIPDRHVKKDEDNEYITKYVRESIGIKV</sequence>
<dbReference type="RefSeq" id="WP_230869685.1">
    <property type="nucleotide sequence ID" value="NZ_CP046640.1"/>
</dbReference>
<keyword evidence="3" id="KW-0406">Ion transport</keyword>
<dbReference type="InterPro" id="IPR008218">
    <property type="entry name" value="ATPase_V1-cplx_f_g_su"/>
</dbReference>
<reference evidence="4" key="1">
    <citation type="submission" date="2019-12" db="EMBL/GenBank/DDBJ databases">
        <authorList>
            <person name="zhang j."/>
            <person name="sun C.M."/>
        </authorList>
    </citation>
    <scope>NUCLEOTIDE SEQUENCE</scope>
    <source>
        <strain evidence="4">NS-1</strain>
    </source>
</reference>
<keyword evidence="5" id="KW-1185">Reference proteome</keyword>
<dbReference type="EMBL" id="CP046640">
    <property type="protein sequence ID" value="QTL98106.1"/>
    <property type="molecule type" value="Genomic_DNA"/>
</dbReference>
<organism evidence="4 5">
    <name type="scientific">Iocasia fonsfrigidae</name>
    <dbReference type="NCBI Taxonomy" id="2682810"/>
    <lineage>
        <taxon>Bacteria</taxon>
        <taxon>Bacillati</taxon>
        <taxon>Bacillota</taxon>
        <taxon>Clostridia</taxon>
        <taxon>Halanaerobiales</taxon>
        <taxon>Halanaerobiaceae</taxon>
        <taxon>Iocasia</taxon>
    </lineage>
</organism>
<evidence type="ECO:0000313" key="4">
    <source>
        <dbReference type="EMBL" id="QTL98106.1"/>
    </source>
</evidence>
<dbReference type="InterPro" id="IPR036906">
    <property type="entry name" value="ATPase_V1_fsu_sf"/>
</dbReference>
<dbReference type="KEGG" id="ifn:GM661_09015"/>
<accession>A0A8A7K8M9</accession>
<dbReference type="Proteomes" id="UP000665020">
    <property type="component" value="Chromosome"/>
</dbReference>
<evidence type="ECO:0000313" key="5">
    <source>
        <dbReference type="Proteomes" id="UP000665020"/>
    </source>
</evidence>
<keyword evidence="2" id="KW-0813">Transport</keyword>
<comment type="similarity">
    <text evidence="1">Belongs to the V-ATPase F subunit family.</text>
</comment>
<evidence type="ECO:0000256" key="3">
    <source>
        <dbReference type="ARBA" id="ARBA00023065"/>
    </source>
</evidence>
<name>A0A8A7K8M9_9FIRM</name>
<dbReference type="Gene3D" id="3.40.50.10580">
    <property type="entry name" value="ATPase, V1 complex, subunit F"/>
    <property type="match status" value="1"/>
</dbReference>
<gene>
    <name evidence="4" type="ORF">GM661_09015</name>
</gene>
<dbReference type="AlphaFoldDB" id="A0A8A7K8M9"/>